<dbReference type="Gene3D" id="1.20.1560.10">
    <property type="entry name" value="ABC transporter type 1, transmembrane domain"/>
    <property type="match status" value="1"/>
</dbReference>
<keyword evidence="11" id="KW-1185">Reference proteome</keyword>
<dbReference type="PANTHER" id="PTHR43394">
    <property type="entry name" value="ATP-DEPENDENT PERMEASE MDL1, MITOCHONDRIAL"/>
    <property type="match status" value="1"/>
</dbReference>
<dbReference type="Pfam" id="PF00664">
    <property type="entry name" value="ABC_membrane"/>
    <property type="match status" value="1"/>
</dbReference>
<dbReference type="InterPro" id="IPR017871">
    <property type="entry name" value="ABC_transporter-like_CS"/>
</dbReference>
<dbReference type="InterPro" id="IPR003439">
    <property type="entry name" value="ABC_transporter-like_ATP-bd"/>
</dbReference>
<dbReference type="GO" id="GO:0005524">
    <property type="term" value="F:ATP binding"/>
    <property type="evidence" value="ECO:0007669"/>
    <property type="project" value="UniProtKB-KW"/>
</dbReference>
<evidence type="ECO:0000256" key="3">
    <source>
        <dbReference type="ARBA" id="ARBA00022741"/>
    </source>
</evidence>
<dbReference type="CDD" id="cd03254">
    <property type="entry name" value="ABCC_Glucan_exporter_like"/>
    <property type="match status" value="1"/>
</dbReference>
<keyword evidence="2 7" id="KW-0812">Transmembrane</keyword>
<dbReference type="InterPro" id="IPR003593">
    <property type="entry name" value="AAA+_ATPase"/>
</dbReference>
<dbReference type="EMBL" id="JBHRWO010000021">
    <property type="protein sequence ID" value="MFC3495558.1"/>
    <property type="molecule type" value="Genomic_DNA"/>
</dbReference>
<evidence type="ECO:0000256" key="2">
    <source>
        <dbReference type="ARBA" id="ARBA00022692"/>
    </source>
</evidence>
<keyword evidence="4 10" id="KW-0067">ATP-binding</keyword>
<dbReference type="InterPro" id="IPR027417">
    <property type="entry name" value="P-loop_NTPase"/>
</dbReference>
<reference evidence="11" key="1">
    <citation type="journal article" date="2019" name="Int. J. Syst. Evol. Microbiol.">
        <title>The Global Catalogue of Microorganisms (GCM) 10K type strain sequencing project: providing services to taxonomists for standard genome sequencing and annotation.</title>
        <authorList>
            <consortium name="The Broad Institute Genomics Platform"/>
            <consortium name="The Broad Institute Genome Sequencing Center for Infectious Disease"/>
            <person name="Wu L."/>
            <person name="Ma J."/>
        </authorList>
    </citation>
    <scope>NUCLEOTIDE SEQUENCE [LARGE SCALE GENOMIC DNA]</scope>
    <source>
        <strain evidence="11">CGMCC 4.7396</strain>
    </source>
</reference>
<dbReference type="Gene3D" id="3.40.50.300">
    <property type="entry name" value="P-loop containing nucleotide triphosphate hydrolases"/>
    <property type="match status" value="1"/>
</dbReference>
<evidence type="ECO:0000259" key="9">
    <source>
        <dbReference type="PROSITE" id="PS50929"/>
    </source>
</evidence>
<dbReference type="RefSeq" id="WP_387980803.1">
    <property type="nucleotide sequence ID" value="NZ_JBHRWO010000021.1"/>
</dbReference>
<feature type="domain" description="ABC transporter" evidence="8">
    <location>
        <begin position="373"/>
        <end position="607"/>
    </location>
</feature>
<sequence length="621" mass="66674">MMGVRPGAPASTKAEDFRGTVRRILALLRRNPLRLASVVGFGVLMVAGMLSIPTVLGRATDLVIAGATAGGLDFGALARLLGLAVALAFATFTITVFNGRTIAKLAQEMAFELRADADRKVSSLPLRYFDSRSRGEVLSRVTNDIDNLTQTVGQVTQRIVQGLLFLVGVPIMMLTISPLLTLVVLLTMPLTVLATRMIGKRSQPRFAKQWATTGKLNGHIEEMITGHQLVTLFGRQAQGAARFKRDNEELYDNTVRAQWVAGLLGPAMAFLGSVTYVLVAVVGGLQVAAAVLTFGQIQAFIQYTGQFSNPLNMLAGMFGQVQSAVASGERVFEFLDAEEQSPDPESADAPLEAANGAAPADARFGGRAFKGTVAFEDVSFRYLEDEPLIEHLWLSAEPGQTVAIVGPTGAGKTTLVNLLMRFYDLDAGRITVDGVDISSVERERLRRRIGMVLQDTWLFDGTIAENIAYGKPDATREEVVAAASAAHADHFIRTLPDGYDTVVGAEEGSLSAGERQLVTIARAFLIDPSILILDEATSSVDTRTEMLVQQGMVALRQGRTSFVIAHRLSTIRDADVIVVMEHGQVVEQGDHEELLASGGAYARLYEAQFAQPAIGEAPAGA</sequence>
<organism evidence="10 11">
    <name type="scientific">Glycomyces rhizosphaerae</name>
    <dbReference type="NCBI Taxonomy" id="2054422"/>
    <lineage>
        <taxon>Bacteria</taxon>
        <taxon>Bacillati</taxon>
        <taxon>Actinomycetota</taxon>
        <taxon>Actinomycetes</taxon>
        <taxon>Glycomycetales</taxon>
        <taxon>Glycomycetaceae</taxon>
        <taxon>Glycomyces</taxon>
    </lineage>
</organism>
<dbReference type="PROSITE" id="PS00211">
    <property type="entry name" value="ABC_TRANSPORTER_1"/>
    <property type="match status" value="1"/>
</dbReference>
<dbReference type="PROSITE" id="PS50893">
    <property type="entry name" value="ABC_TRANSPORTER_2"/>
    <property type="match status" value="1"/>
</dbReference>
<dbReference type="PANTHER" id="PTHR43394:SF1">
    <property type="entry name" value="ATP-BINDING CASSETTE SUB-FAMILY B MEMBER 10, MITOCHONDRIAL"/>
    <property type="match status" value="1"/>
</dbReference>
<dbReference type="InterPro" id="IPR039421">
    <property type="entry name" value="Type_1_exporter"/>
</dbReference>
<evidence type="ECO:0000256" key="7">
    <source>
        <dbReference type="SAM" id="Phobius"/>
    </source>
</evidence>
<accession>A0ABV7Q847</accession>
<dbReference type="Proteomes" id="UP001595712">
    <property type="component" value="Unassembled WGS sequence"/>
</dbReference>
<dbReference type="InterPro" id="IPR011527">
    <property type="entry name" value="ABC1_TM_dom"/>
</dbReference>
<name>A0ABV7Q847_9ACTN</name>
<gene>
    <name evidence="10" type="ORF">ACFO8M_23995</name>
</gene>
<dbReference type="SUPFAM" id="SSF90123">
    <property type="entry name" value="ABC transporter transmembrane region"/>
    <property type="match status" value="1"/>
</dbReference>
<evidence type="ECO:0000256" key="4">
    <source>
        <dbReference type="ARBA" id="ARBA00022840"/>
    </source>
</evidence>
<evidence type="ECO:0000256" key="6">
    <source>
        <dbReference type="ARBA" id="ARBA00023136"/>
    </source>
</evidence>
<keyword evidence="3" id="KW-0547">Nucleotide-binding</keyword>
<proteinExistence type="predicted"/>
<feature type="transmembrane region" description="Helical" evidence="7">
    <location>
        <begin position="76"/>
        <end position="97"/>
    </location>
</feature>
<feature type="domain" description="ABC transmembrane type-1" evidence="9">
    <location>
        <begin position="38"/>
        <end position="323"/>
    </location>
</feature>
<keyword evidence="6 7" id="KW-0472">Membrane</keyword>
<evidence type="ECO:0000313" key="11">
    <source>
        <dbReference type="Proteomes" id="UP001595712"/>
    </source>
</evidence>
<keyword evidence="5 7" id="KW-1133">Transmembrane helix</keyword>
<evidence type="ECO:0000256" key="1">
    <source>
        <dbReference type="ARBA" id="ARBA00004651"/>
    </source>
</evidence>
<feature type="transmembrane region" description="Helical" evidence="7">
    <location>
        <begin position="269"/>
        <end position="294"/>
    </location>
</feature>
<dbReference type="PROSITE" id="PS50929">
    <property type="entry name" value="ABC_TM1F"/>
    <property type="match status" value="1"/>
</dbReference>
<feature type="transmembrane region" description="Helical" evidence="7">
    <location>
        <begin position="163"/>
        <end position="188"/>
    </location>
</feature>
<dbReference type="SUPFAM" id="SSF52540">
    <property type="entry name" value="P-loop containing nucleoside triphosphate hydrolases"/>
    <property type="match status" value="1"/>
</dbReference>
<evidence type="ECO:0000256" key="5">
    <source>
        <dbReference type="ARBA" id="ARBA00022989"/>
    </source>
</evidence>
<dbReference type="SMART" id="SM00382">
    <property type="entry name" value="AAA"/>
    <property type="match status" value="1"/>
</dbReference>
<comment type="caution">
    <text evidence="10">The sequence shown here is derived from an EMBL/GenBank/DDBJ whole genome shotgun (WGS) entry which is preliminary data.</text>
</comment>
<comment type="subcellular location">
    <subcellularLocation>
        <location evidence="1">Cell membrane</location>
        <topology evidence="1">Multi-pass membrane protein</topology>
    </subcellularLocation>
</comment>
<evidence type="ECO:0000259" key="8">
    <source>
        <dbReference type="PROSITE" id="PS50893"/>
    </source>
</evidence>
<dbReference type="Pfam" id="PF00005">
    <property type="entry name" value="ABC_tran"/>
    <property type="match status" value="1"/>
</dbReference>
<evidence type="ECO:0000313" key="10">
    <source>
        <dbReference type="EMBL" id="MFC3495558.1"/>
    </source>
</evidence>
<dbReference type="CDD" id="cd18547">
    <property type="entry name" value="ABC_6TM_Tm288_like"/>
    <property type="match status" value="1"/>
</dbReference>
<feature type="transmembrane region" description="Helical" evidence="7">
    <location>
        <begin position="33"/>
        <end position="56"/>
    </location>
</feature>
<protein>
    <submittedName>
        <fullName evidence="10">ABC transporter ATP-binding protein</fullName>
    </submittedName>
</protein>
<dbReference type="InterPro" id="IPR036640">
    <property type="entry name" value="ABC1_TM_sf"/>
</dbReference>